<dbReference type="Pfam" id="PF00440">
    <property type="entry name" value="TetR_N"/>
    <property type="match status" value="1"/>
</dbReference>
<dbReference type="SUPFAM" id="SSF46689">
    <property type="entry name" value="Homeodomain-like"/>
    <property type="match status" value="1"/>
</dbReference>
<dbReference type="EMBL" id="JBAHUZ010000013">
    <property type="protein sequence ID" value="MEJ4138769.1"/>
    <property type="molecule type" value="Genomic_DNA"/>
</dbReference>
<evidence type="ECO:0000259" key="3">
    <source>
        <dbReference type="PROSITE" id="PS50977"/>
    </source>
</evidence>
<keyword evidence="1 2" id="KW-0238">DNA-binding</keyword>
<evidence type="ECO:0000256" key="1">
    <source>
        <dbReference type="ARBA" id="ARBA00023125"/>
    </source>
</evidence>
<gene>
    <name evidence="4" type="ORF">V5S76_06500</name>
</gene>
<keyword evidence="5" id="KW-1185">Reference proteome</keyword>
<dbReference type="Gene3D" id="1.10.357.10">
    <property type="entry name" value="Tetracycline Repressor, domain 2"/>
    <property type="match status" value="1"/>
</dbReference>
<protein>
    <submittedName>
        <fullName evidence="4">TetR family transcriptional regulator</fullName>
    </submittedName>
</protein>
<comment type="caution">
    <text evidence="4">The sequence shown here is derived from an EMBL/GenBank/DDBJ whole genome shotgun (WGS) entry which is preliminary data.</text>
</comment>
<feature type="DNA-binding region" description="H-T-H motif" evidence="2">
    <location>
        <begin position="35"/>
        <end position="54"/>
    </location>
</feature>
<dbReference type="RefSeq" id="WP_337887725.1">
    <property type="nucleotide sequence ID" value="NZ_JBAHUV010000026.1"/>
</dbReference>
<dbReference type="InterPro" id="IPR001647">
    <property type="entry name" value="HTH_TetR"/>
</dbReference>
<sequence length="193" mass="21535">MPTQDQSQHVQPQRREIILSAALNTITREGVAGLSLRTVAAEAHVALGSIAYYFNDKDGLINAAFKEFTQRSVIQFQSFYKDVTTLEEARAATVSMLSSTAGSRTDTILGSELYALSLRRPRHRMILLEWTQACQDVMRKYFDEATTLALDALYEGAILHHSMHVGETSTQRIALAVERLTPPASFIYRCASH</sequence>
<proteinExistence type="predicted"/>
<accession>A0ABU8P785</accession>
<evidence type="ECO:0000313" key="4">
    <source>
        <dbReference type="EMBL" id="MEJ4138769.1"/>
    </source>
</evidence>
<dbReference type="PROSITE" id="PS50977">
    <property type="entry name" value="HTH_TETR_2"/>
    <property type="match status" value="1"/>
</dbReference>
<name>A0ABU8P785_9CORY</name>
<evidence type="ECO:0000313" key="5">
    <source>
        <dbReference type="Proteomes" id="UP001372244"/>
    </source>
</evidence>
<organism evidence="4 5">
    <name type="scientific">Corynebacterium marquesiae</name>
    <dbReference type="NCBI Taxonomy" id="2913503"/>
    <lineage>
        <taxon>Bacteria</taxon>
        <taxon>Bacillati</taxon>
        <taxon>Actinomycetota</taxon>
        <taxon>Actinomycetes</taxon>
        <taxon>Mycobacteriales</taxon>
        <taxon>Corynebacteriaceae</taxon>
        <taxon>Corynebacterium</taxon>
    </lineage>
</organism>
<dbReference type="PRINTS" id="PR00455">
    <property type="entry name" value="HTHTETR"/>
</dbReference>
<dbReference type="Proteomes" id="UP001372244">
    <property type="component" value="Unassembled WGS sequence"/>
</dbReference>
<dbReference type="InterPro" id="IPR009057">
    <property type="entry name" value="Homeodomain-like_sf"/>
</dbReference>
<reference evidence="4 5" key="1">
    <citation type="submission" date="2024-02" db="EMBL/GenBank/DDBJ databases">
        <title>Whole genome sequencing and characterization of Corynebacterium isolated from the ocular surface of dry eye disease sufferers.</title>
        <authorList>
            <person name="Naqvi M."/>
        </authorList>
    </citation>
    <scope>NUCLEOTIDE SEQUENCE [LARGE SCALE GENOMIC DNA]</scope>
    <source>
        <strain evidence="4 5">PCR27</strain>
    </source>
</reference>
<evidence type="ECO:0000256" key="2">
    <source>
        <dbReference type="PROSITE-ProRule" id="PRU00335"/>
    </source>
</evidence>
<feature type="domain" description="HTH tetR-type" evidence="3">
    <location>
        <begin position="12"/>
        <end position="72"/>
    </location>
</feature>